<proteinExistence type="predicted"/>
<protein>
    <submittedName>
        <fullName evidence="1">Uncharacterized protein</fullName>
    </submittedName>
</protein>
<dbReference type="EMBL" id="GGEC01081799">
    <property type="protein sequence ID" value="MBX62283.1"/>
    <property type="molecule type" value="Transcribed_RNA"/>
</dbReference>
<sequence>MQAPKHVTSFSTLDPLVLLNSCASHARPCLLTSSFCINPTRALIFVNHGSSPISYIGRRSCDGIFTQKWAKRGGVRS</sequence>
<evidence type="ECO:0000313" key="1">
    <source>
        <dbReference type="EMBL" id="MBX62283.1"/>
    </source>
</evidence>
<name>A0A2P2Q5M4_RHIMU</name>
<dbReference type="AlphaFoldDB" id="A0A2P2Q5M4"/>
<accession>A0A2P2Q5M4</accession>
<reference evidence="1" key="1">
    <citation type="submission" date="2018-02" db="EMBL/GenBank/DDBJ databases">
        <title>Rhizophora mucronata_Transcriptome.</title>
        <authorList>
            <person name="Meera S.P."/>
            <person name="Sreeshan A."/>
            <person name="Augustine A."/>
        </authorList>
    </citation>
    <scope>NUCLEOTIDE SEQUENCE</scope>
    <source>
        <tissue evidence="1">Leaf</tissue>
    </source>
</reference>
<organism evidence="1">
    <name type="scientific">Rhizophora mucronata</name>
    <name type="common">Asiatic mangrove</name>
    <dbReference type="NCBI Taxonomy" id="61149"/>
    <lineage>
        <taxon>Eukaryota</taxon>
        <taxon>Viridiplantae</taxon>
        <taxon>Streptophyta</taxon>
        <taxon>Embryophyta</taxon>
        <taxon>Tracheophyta</taxon>
        <taxon>Spermatophyta</taxon>
        <taxon>Magnoliopsida</taxon>
        <taxon>eudicotyledons</taxon>
        <taxon>Gunneridae</taxon>
        <taxon>Pentapetalae</taxon>
        <taxon>rosids</taxon>
        <taxon>fabids</taxon>
        <taxon>Malpighiales</taxon>
        <taxon>Rhizophoraceae</taxon>
        <taxon>Rhizophora</taxon>
    </lineage>
</organism>